<protein>
    <recommendedName>
        <fullName evidence="5">Mucosa-associated lymphoid tissue lymphoma translocation protein 1</fullName>
    </recommendedName>
</protein>
<dbReference type="PROSITE" id="PS50208">
    <property type="entry name" value="CASPASE_P20"/>
    <property type="match status" value="1"/>
</dbReference>
<dbReference type="GO" id="GO:0004197">
    <property type="term" value="F:cysteine-type endopeptidase activity"/>
    <property type="evidence" value="ECO:0007669"/>
    <property type="project" value="InterPro"/>
</dbReference>
<dbReference type="InterPro" id="IPR029030">
    <property type="entry name" value="Caspase-like_dom_sf"/>
</dbReference>
<evidence type="ECO:0000313" key="3">
    <source>
        <dbReference type="EMBL" id="KAK9497998.1"/>
    </source>
</evidence>
<dbReference type="Gene3D" id="3.40.50.1460">
    <property type="match status" value="1"/>
</dbReference>
<dbReference type="Proteomes" id="UP001461498">
    <property type="component" value="Unassembled WGS sequence"/>
</dbReference>
<dbReference type="Gene3D" id="2.60.40.10">
    <property type="entry name" value="Immunoglobulins"/>
    <property type="match status" value="2"/>
</dbReference>
<feature type="domain" description="Caspase family p20" evidence="1">
    <location>
        <begin position="288"/>
        <end position="363"/>
    </location>
</feature>
<dbReference type="InterPro" id="IPR052039">
    <property type="entry name" value="Caspase-related_regulators"/>
</dbReference>
<evidence type="ECO:0000259" key="2">
    <source>
        <dbReference type="PROSITE" id="PS50835"/>
    </source>
</evidence>
<sequence>MNLDQCLLEEFRTLHPELYYSVVDLINENENWKSIISALSQFRVKLNLPPHKIRKIESSKSPGEELINELIIRICTVGIFKELLRNCGLTNVLTLISEPELLTIVKQPGEDDSEIYIDFDDDLYLECQAVGLPPPKYQWYFDNVAIENETTSILILKNFSLEKEGSYFCGVSQQIENETYDIFSNTINVFVRDTMPEFIQQPPLEIVTKCGADLNLAVCVSCKSRYTLQWMFGNTILAGETSDTLTLKNVAKKHSGVYRCVAKNSSGEVFTLPSYVIVDVRAGRKRPTAKVALLIANEKYENITHLTTPVNDIILLSEKLTQLKFRVITLMNLTRSEMENTFNWFFQLTPPGSYVFICFVGHGFMASSSRFMMPIDCPGNETFKMENCICDEFLVMKAKNAKLKFIVLMLDMCLKVPKSEENPHISNERAPDFIYGNGDCHVLKLFATASNQSAYEDRKSEYGIYVQHMCKYLTRDQLITHIVIAAHKDFEEKWCSKVQKPFHVQEGGMDIKLTEPAAESEEFISKFESFNKLNNLYELNFSSTGLKSTLYATPHKGKILNAIDLHFSLAFLPLNVQVSPEVIDMSYKIEDSIILTLHNLQKAKNDIYVTIVSKHSEKKDGFDSAVVDLGLPLFAKANIWYPVSDK</sequence>
<name>A0AAW1CGR6_9HEMI</name>
<gene>
    <name evidence="3" type="ORF">O3M35_003889</name>
</gene>
<dbReference type="PROSITE" id="PS50835">
    <property type="entry name" value="IG_LIKE"/>
    <property type="match status" value="2"/>
</dbReference>
<dbReference type="SUPFAM" id="SSF52129">
    <property type="entry name" value="Caspase-like"/>
    <property type="match status" value="1"/>
</dbReference>
<comment type="caution">
    <text evidence="3">The sequence shown here is derived from an EMBL/GenBank/DDBJ whole genome shotgun (WGS) entry which is preliminary data.</text>
</comment>
<dbReference type="SMART" id="SM00408">
    <property type="entry name" value="IGc2"/>
    <property type="match status" value="2"/>
</dbReference>
<feature type="domain" description="Ig-like" evidence="2">
    <location>
        <begin position="196"/>
        <end position="271"/>
    </location>
</feature>
<accession>A0AAW1CGR6</accession>
<evidence type="ECO:0000259" key="1">
    <source>
        <dbReference type="PROSITE" id="PS50208"/>
    </source>
</evidence>
<dbReference type="SUPFAM" id="SSF48726">
    <property type="entry name" value="Immunoglobulin"/>
    <property type="match status" value="2"/>
</dbReference>
<keyword evidence="4" id="KW-1185">Reference proteome</keyword>
<dbReference type="PANTHER" id="PTHR22576">
    <property type="entry name" value="MUCOSA ASSOCIATED LYMPHOID TISSUE LYMPHOMA TRANSLOCATION PROTEIN 1/PARACASPASE"/>
    <property type="match status" value="1"/>
</dbReference>
<dbReference type="InterPro" id="IPR001309">
    <property type="entry name" value="Pept_C14_p20"/>
</dbReference>
<dbReference type="EMBL" id="JAPXFL010000013">
    <property type="protein sequence ID" value="KAK9497998.1"/>
    <property type="molecule type" value="Genomic_DNA"/>
</dbReference>
<dbReference type="SMART" id="SM00409">
    <property type="entry name" value="IG"/>
    <property type="match status" value="2"/>
</dbReference>
<dbReference type="InterPro" id="IPR036179">
    <property type="entry name" value="Ig-like_dom_sf"/>
</dbReference>
<dbReference type="PANTHER" id="PTHR22576:SF37">
    <property type="entry name" value="MUCOSA-ASSOCIATED LYMPHOID TISSUE LYMPHOMA TRANSLOCATION PROTEIN 1"/>
    <property type="match status" value="1"/>
</dbReference>
<dbReference type="SUPFAM" id="SSF47986">
    <property type="entry name" value="DEATH domain"/>
    <property type="match status" value="1"/>
</dbReference>
<dbReference type="InterPro" id="IPR007110">
    <property type="entry name" value="Ig-like_dom"/>
</dbReference>
<dbReference type="Pfam" id="PF13895">
    <property type="entry name" value="Ig_2"/>
    <property type="match status" value="1"/>
</dbReference>
<evidence type="ECO:0000313" key="4">
    <source>
        <dbReference type="Proteomes" id="UP001461498"/>
    </source>
</evidence>
<dbReference type="Pfam" id="PF07679">
    <property type="entry name" value="I-set"/>
    <property type="match status" value="1"/>
</dbReference>
<proteinExistence type="predicted"/>
<dbReference type="AlphaFoldDB" id="A0AAW1CGR6"/>
<dbReference type="InterPro" id="IPR011029">
    <property type="entry name" value="DEATH-like_dom_sf"/>
</dbReference>
<feature type="domain" description="Ig-like" evidence="2">
    <location>
        <begin position="99"/>
        <end position="188"/>
    </location>
</feature>
<evidence type="ECO:0008006" key="5">
    <source>
        <dbReference type="Google" id="ProtNLM"/>
    </source>
</evidence>
<dbReference type="InterPro" id="IPR003598">
    <property type="entry name" value="Ig_sub2"/>
</dbReference>
<dbReference type="InterPro" id="IPR013098">
    <property type="entry name" value="Ig_I-set"/>
</dbReference>
<dbReference type="Pfam" id="PF00656">
    <property type="entry name" value="Peptidase_C14"/>
    <property type="match status" value="1"/>
</dbReference>
<dbReference type="InterPro" id="IPR013783">
    <property type="entry name" value="Ig-like_fold"/>
</dbReference>
<dbReference type="InterPro" id="IPR011600">
    <property type="entry name" value="Pept_C14_caspase"/>
</dbReference>
<dbReference type="InterPro" id="IPR003599">
    <property type="entry name" value="Ig_sub"/>
</dbReference>
<dbReference type="GO" id="GO:0006508">
    <property type="term" value="P:proteolysis"/>
    <property type="evidence" value="ECO:0007669"/>
    <property type="project" value="InterPro"/>
</dbReference>
<dbReference type="CDD" id="cd00096">
    <property type="entry name" value="Ig"/>
    <property type="match status" value="1"/>
</dbReference>
<reference evidence="3 4" key="1">
    <citation type="submission" date="2022-12" db="EMBL/GenBank/DDBJ databases">
        <title>Chromosome-level genome assembly of true bugs.</title>
        <authorList>
            <person name="Ma L."/>
            <person name="Li H."/>
        </authorList>
    </citation>
    <scope>NUCLEOTIDE SEQUENCE [LARGE SCALE GENOMIC DNA]</scope>
    <source>
        <strain evidence="3">Lab_2022b</strain>
    </source>
</reference>
<organism evidence="3 4">
    <name type="scientific">Rhynocoris fuscipes</name>
    <dbReference type="NCBI Taxonomy" id="488301"/>
    <lineage>
        <taxon>Eukaryota</taxon>
        <taxon>Metazoa</taxon>
        <taxon>Ecdysozoa</taxon>
        <taxon>Arthropoda</taxon>
        <taxon>Hexapoda</taxon>
        <taxon>Insecta</taxon>
        <taxon>Pterygota</taxon>
        <taxon>Neoptera</taxon>
        <taxon>Paraneoptera</taxon>
        <taxon>Hemiptera</taxon>
        <taxon>Heteroptera</taxon>
        <taxon>Panheteroptera</taxon>
        <taxon>Cimicomorpha</taxon>
        <taxon>Reduviidae</taxon>
        <taxon>Harpactorinae</taxon>
        <taxon>Harpactorini</taxon>
        <taxon>Rhynocoris</taxon>
    </lineage>
</organism>